<protein>
    <submittedName>
        <fullName evidence="2">TraX family protein</fullName>
    </submittedName>
</protein>
<reference evidence="2 3" key="1">
    <citation type="submission" date="2019-07" db="EMBL/GenBank/DDBJ databases">
        <title>Complete Genome Sequence of Leptotrichia wadei Strain JMUB3933.</title>
        <authorList>
            <person name="Watanabe S."/>
            <person name="Cui L."/>
        </authorList>
    </citation>
    <scope>NUCLEOTIDE SEQUENCE [LARGE SCALE GENOMIC DNA]</scope>
    <source>
        <strain evidence="2 3">JMUB3933</strain>
    </source>
</reference>
<feature type="transmembrane region" description="Helical" evidence="1">
    <location>
        <begin position="12"/>
        <end position="30"/>
    </location>
</feature>
<feature type="transmembrane region" description="Helical" evidence="1">
    <location>
        <begin position="90"/>
        <end position="108"/>
    </location>
</feature>
<organism evidence="2 3">
    <name type="scientific">Leptotrichia wadei</name>
    <dbReference type="NCBI Taxonomy" id="157687"/>
    <lineage>
        <taxon>Bacteria</taxon>
        <taxon>Fusobacteriati</taxon>
        <taxon>Fusobacteriota</taxon>
        <taxon>Fusobacteriia</taxon>
        <taxon>Fusobacteriales</taxon>
        <taxon>Leptotrichiaceae</taxon>
        <taxon>Leptotrichia</taxon>
    </lineage>
</organism>
<dbReference type="Pfam" id="PF05857">
    <property type="entry name" value="TraX"/>
    <property type="match status" value="1"/>
</dbReference>
<feature type="transmembrane region" description="Helical" evidence="1">
    <location>
        <begin position="36"/>
        <end position="54"/>
    </location>
</feature>
<evidence type="ECO:0000313" key="3">
    <source>
        <dbReference type="Proteomes" id="UP000321397"/>
    </source>
</evidence>
<accession>A0A510KFB7</accession>
<feature type="transmembrane region" description="Helical" evidence="1">
    <location>
        <begin position="144"/>
        <end position="164"/>
    </location>
</feature>
<name>A0A510KFB7_9FUSO</name>
<dbReference type="InterPro" id="IPR008875">
    <property type="entry name" value="TraX"/>
</dbReference>
<feature type="transmembrane region" description="Helical" evidence="1">
    <location>
        <begin position="66"/>
        <end position="84"/>
    </location>
</feature>
<keyword evidence="1" id="KW-1133">Transmembrane helix</keyword>
<dbReference type="RefSeq" id="WP_146962088.1">
    <property type="nucleotide sequence ID" value="NZ_AP019834.1"/>
</dbReference>
<proteinExistence type="predicted"/>
<feature type="transmembrane region" description="Helical" evidence="1">
    <location>
        <begin position="201"/>
        <end position="223"/>
    </location>
</feature>
<dbReference type="Proteomes" id="UP000321397">
    <property type="component" value="Chromosome"/>
</dbReference>
<feature type="transmembrane region" description="Helical" evidence="1">
    <location>
        <begin position="171"/>
        <end position="189"/>
    </location>
</feature>
<evidence type="ECO:0000313" key="2">
    <source>
        <dbReference type="EMBL" id="BBM48593.1"/>
    </source>
</evidence>
<keyword evidence="1" id="KW-0472">Membrane</keyword>
<feature type="transmembrane region" description="Helical" evidence="1">
    <location>
        <begin position="235"/>
        <end position="255"/>
    </location>
</feature>
<sequence>MKKLNTNQLKYIALFFMFLDSVFFAFSGFLPSWIHLITRFVAPLFAFFTVEGFYHTRNRKKYMARLWIAAILMQFGNVISFIILGERYQIIDNIFLSLAIGFTIIYFLQKGRSSKKVIYNILGIFLFILGLVFSFVPIVIGNYIMGLEGGIQTLFTMISFWAFYGNRKKQVITFLILNMLYIPLFTPSLNPAKYPNSRAWFDSFCYNSDGLTFLFLPFIFLYNGKKGSKAPIHKWFFYIFYPLQFWILNILAFFLKIKS</sequence>
<dbReference type="AlphaFoldDB" id="A0A510KFB7"/>
<evidence type="ECO:0000256" key="1">
    <source>
        <dbReference type="SAM" id="Phobius"/>
    </source>
</evidence>
<dbReference type="EMBL" id="AP019834">
    <property type="protein sequence ID" value="BBM48593.1"/>
    <property type="molecule type" value="Genomic_DNA"/>
</dbReference>
<keyword evidence="1" id="KW-0812">Transmembrane</keyword>
<feature type="transmembrane region" description="Helical" evidence="1">
    <location>
        <begin position="117"/>
        <end position="138"/>
    </location>
</feature>
<gene>
    <name evidence="2" type="ORF">JMUB3933_2112</name>
</gene>